<dbReference type="OrthoDB" id="277398at2759"/>
<evidence type="ECO:0000256" key="3">
    <source>
        <dbReference type="ARBA" id="ARBA00013252"/>
    </source>
</evidence>
<evidence type="ECO:0000313" key="5">
    <source>
        <dbReference type="EMBL" id="AYO41311.1"/>
    </source>
</evidence>
<accession>A0A3G2RZU8</accession>
<dbReference type="InterPro" id="IPR050376">
    <property type="entry name" value="Pterin-4-alpha-carb_dehyd"/>
</dbReference>
<dbReference type="PANTHER" id="PTHR42805:SF1">
    <property type="entry name" value="PTERIN-4-ALPHA-CARBINOLAMINE DEHYDRATASE-RELATED"/>
    <property type="match status" value="1"/>
</dbReference>
<proteinExistence type="inferred from homology"/>
<reference evidence="5 6" key="1">
    <citation type="submission" date="2018-10" db="EMBL/GenBank/DDBJ databases">
        <title>Complete genome sequence of Malassezia restricta CBS 7877.</title>
        <authorList>
            <person name="Morand S.C."/>
            <person name="Bertignac M."/>
            <person name="Iltis A."/>
            <person name="Kolder I."/>
            <person name="Pirovano W."/>
            <person name="Jourdain R."/>
            <person name="Clavaud C."/>
        </authorList>
    </citation>
    <scope>NUCLEOTIDE SEQUENCE [LARGE SCALE GENOMIC DNA]</scope>
    <source>
        <strain evidence="5 6">CBS 7877</strain>
    </source>
</reference>
<evidence type="ECO:0000256" key="1">
    <source>
        <dbReference type="ARBA" id="ARBA00001554"/>
    </source>
</evidence>
<dbReference type="GO" id="GO:0006729">
    <property type="term" value="P:tetrahydrobiopterin biosynthetic process"/>
    <property type="evidence" value="ECO:0007669"/>
    <property type="project" value="InterPro"/>
</dbReference>
<evidence type="ECO:0000256" key="4">
    <source>
        <dbReference type="ARBA" id="ARBA00023239"/>
    </source>
</evidence>
<evidence type="ECO:0000313" key="6">
    <source>
        <dbReference type="Proteomes" id="UP000269793"/>
    </source>
</evidence>
<dbReference type="STRING" id="425264.A0A3G2RZU8"/>
<evidence type="ECO:0000256" key="2">
    <source>
        <dbReference type="ARBA" id="ARBA00006472"/>
    </source>
</evidence>
<organism evidence="5 6">
    <name type="scientific">Malassezia restricta (strain ATCC 96810 / NBRC 103918 / CBS 7877)</name>
    <name type="common">Seborrheic dermatitis infection agent</name>
    <dbReference type="NCBI Taxonomy" id="425264"/>
    <lineage>
        <taxon>Eukaryota</taxon>
        <taxon>Fungi</taxon>
        <taxon>Dikarya</taxon>
        <taxon>Basidiomycota</taxon>
        <taxon>Ustilaginomycotina</taxon>
        <taxon>Malasseziomycetes</taxon>
        <taxon>Malasseziales</taxon>
        <taxon>Malasseziaceae</taxon>
        <taxon>Malassezia</taxon>
    </lineage>
</organism>
<dbReference type="EMBL" id="CP033148">
    <property type="protein sequence ID" value="AYO41311.1"/>
    <property type="molecule type" value="Genomic_DNA"/>
</dbReference>
<dbReference type="Pfam" id="PF01329">
    <property type="entry name" value="Pterin_4a"/>
    <property type="match status" value="1"/>
</dbReference>
<dbReference type="SUPFAM" id="SSF55248">
    <property type="entry name" value="PCD-like"/>
    <property type="match status" value="1"/>
</dbReference>
<sequence length="152" mass="16878">MISRSLLHIPSTLRSIRFMSTQWADAQCVPCSKKAIRELGLKALTAEETRTKIQQLEPGWTLAPQPQVGESSPVPLALQKVFRFRNFATASTFASQLGKVADAQGHHPAILLEWGSVAVWWWSHALQGLHENDFIMAARTDRVASSTEGRKS</sequence>
<dbReference type="Gene3D" id="3.30.1360.20">
    <property type="entry name" value="Transcriptional coactivator/pterin dehydratase"/>
    <property type="match status" value="1"/>
</dbReference>
<comment type="catalytic activity">
    <reaction evidence="1">
        <text>(4aS,6R)-4a-hydroxy-L-erythro-5,6,7,8-tetrahydrobiopterin = (6R)-L-erythro-6,7-dihydrobiopterin + H2O</text>
        <dbReference type="Rhea" id="RHEA:11920"/>
        <dbReference type="ChEBI" id="CHEBI:15377"/>
        <dbReference type="ChEBI" id="CHEBI:15642"/>
        <dbReference type="ChEBI" id="CHEBI:43120"/>
        <dbReference type="EC" id="4.2.1.96"/>
    </reaction>
</comment>
<gene>
    <name evidence="5" type="ORF">DNF11_0361</name>
</gene>
<dbReference type="PANTHER" id="PTHR42805">
    <property type="entry name" value="PTERIN-4-ALPHA-CARBINOLAMINE DEHYDRATASE-RELATED"/>
    <property type="match status" value="1"/>
</dbReference>
<dbReference type="Proteomes" id="UP000269793">
    <property type="component" value="Chromosome I"/>
</dbReference>
<keyword evidence="6" id="KW-1185">Reference proteome</keyword>
<dbReference type="VEuPathDB" id="FungiDB:DNF11_0361"/>
<protein>
    <recommendedName>
        <fullName evidence="3">4a-hydroxytetrahydrobiopterin dehydratase</fullName>
        <ecNumber evidence="3">4.2.1.96</ecNumber>
    </recommendedName>
</protein>
<dbReference type="GO" id="GO:0008124">
    <property type="term" value="F:4-alpha-hydroxytetrahydrobiopterin dehydratase activity"/>
    <property type="evidence" value="ECO:0007669"/>
    <property type="project" value="UniProtKB-EC"/>
</dbReference>
<dbReference type="HAMAP" id="MF_00434">
    <property type="entry name" value="Pterin_4_alpha"/>
    <property type="match status" value="1"/>
</dbReference>
<keyword evidence="4 5" id="KW-0456">Lyase</keyword>
<name>A0A3G2RZU8_MALR7</name>
<dbReference type="EC" id="4.2.1.96" evidence="3"/>
<dbReference type="InterPro" id="IPR001533">
    <property type="entry name" value="Pterin_deHydtase"/>
</dbReference>
<dbReference type="InterPro" id="IPR036428">
    <property type="entry name" value="PCD_sf"/>
</dbReference>
<dbReference type="AlphaFoldDB" id="A0A3G2RZU8"/>
<comment type="similarity">
    <text evidence="2">Belongs to the pterin-4-alpha-carbinolamine dehydratase family.</text>
</comment>